<organism evidence="2 3">
    <name type="scientific">Dreissena polymorpha</name>
    <name type="common">Zebra mussel</name>
    <name type="synonym">Mytilus polymorpha</name>
    <dbReference type="NCBI Taxonomy" id="45954"/>
    <lineage>
        <taxon>Eukaryota</taxon>
        <taxon>Metazoa</taxon>
        <taxon>Spiralia</taxon>
        <taxon>Lophotrochozoa</taxon>
        <taxon>Mollusca</taxon>
        <taxon>Bivalvia</taxon>
        <taxon>Autobranchia</taxon>
        <taxon>Heteroconchia</taxon>
        <taxon>Euheterodonta</taxon>
        <taxon>Imparidentia</taxon>
        <taxon>Neoheterodontei</taxon>
        <taxon>Myida</taxon>
        <taxon>Dreissenoidea</taxon>
        <taxon>Dreissenidae</taxon>
        <taxon>Dreissena</taxon>
    </lineage>
</organism>
<dbReference type="EMBL" id="JAIWYP010000005">
    <property type="protein sequence ID" value="KAH3819758.1"/>
    <property type="molecule type" value="Genomic_DNA"/>
</dbReference>
<name>A0A9D4GMV5_DREPO</name>
<dbReference type="AlphaFoldDB" id="A0A9D4GMV5"/>
<gene>
    <name evidence="2" type="ORF">DPMN_121502</name>
</gene>
<evidence type="ECO:0000313" key="2">
    <source>
        <dbReference type="EMBL" id="KAH3819758.1"/>
    </source>
</evidence>
<proteinExistence type="predicted"/>
<comment type="caution">
    <text evidence="2">The sequence shown here is derived from an EMBL/GenBank/DDBJ whole genome shotgun (WGS) entry which is preliminary data.</text>
</comment>
<protein>
    <submittedName>
        <fullName evidence="2">Uncharacterized protein</fullName>
    </submittedName>
</protein>
<dbReference type="Proteomes" id="UP000828390">
    <property type="component" value="Unassembled WGS sequence"/>
</dbReference>
<evidence type="ECO:0000313" key="3">
    <source>
        <dbReference type="Proteomes" id="UP000828390"/>
    </source>
</evidence>
<reference evidence="2" key="1">
    <citation type="journal article" date="2019" name="bioRxiv">
        <title>The Genome of the Zebra Mussel, Dreissena polymorpha: A Resource for Invasive Species Research.</title>
        <authorList>
            <person name="McCartney M.A."/>
            <person name="Auch B."/>
            <person name="Kono T."/>
            <person name="Mallez S."/>
            <person name="Zhang Y."/>
            <person name="Obille A."/>
            <person name="Becker A."/>
            <person name="Abrahante J.E."/>
            <person name="Garbe J."/>
            <person name="Badalamenti J.P."/>
            <person name="Herman A."/>
            <person name="Mangelson H."/>
            <person name="Liachko I."/>
            <person name="Sullivan S."/>
            <person name="Sone E.D."/>
            <person name="Koren S."/>
            <person name="Silverstein K.A.T."/>
            <person name="Beckman K.B."/>
            <person name="Gohl D.M."/>
        </authorList>
    </citation>
    <scope>NUCLEOTIDE SEQUENCE</scope>
    <source>
        <strain evidence="2">Duluth1</strain>
        <tissue evidence="2">Whole animal</tissue>
    </source>
</reference>
<evidence type="ECO:0000256" key="1">
    <source>
        <dbReference type="SAM" id="MobiDB-lite"/>
    </source>
</evidence>
<sequence length="91" mass="10224">MDTWNPDGIHKSECRRLTQDTHNDIHTREPATPDTLTHSIKPKAEIQELSSLQSWVEILVLVPQYRRAVKSCASKSCLKSIENGSPAMPAQ</sequence>
<feature type="compositionally biased region" description="Basic and acidic residues" evidence="1">
    <location>
        <begin position="8"/>
        <end position="31"/>
    </location>
</feature>
<accession>A0A9D4GMV5</accession>
<reference evidence="2" key="2">
    <citation type="submission" date="2020-11" db="EMBL/GenBank/DDBJ databases">
        <authorList>
            <person name="McCartney M.A."/>
            <person name="Auch B."/>
            <person name="Kono T."/>
            <person name="Mallez S."/>
            <person name="Becker A."/>
            <person name="Gohl D.M."/>
            <person name="Silverstein K.A.T."/>
            <person name="Koren S."/>
            <person name="Bechman K.B."/>
            <person name="Herman A."/>
            <person name="Abrahante J.E."/>
            <person name="Garbe J."/>
        </authorList>
    </citation>
    <scope>NUCLEOTIDE SEQUENCE</scope>
    <source>
        <strain evidence="2">Duluth1</strain>
        <tissue evidence="2">Whole animal</tissue>
    </source>
</reference>
<feature type="region of interest" description="Disordered" evidence="1">
    <location>
        <begin position="1"/>
        <end position="39"/>
    </location>
</feature>
<keyword evidence="3" id="KW-1185">Reference proteome</keyword>